<dbReference type="STRING" id="97359.A0A550CQS3"/>
<accession>A0A550CQS3</accession>
<reference evidence="2 3" key="1">
    <citation type="journal article" date="2019" name="New Phytol.">
        <title>Comparative genomics reveals unique wood-decay strategies and fruiting body development in the Schizophyllaceae.</title>
        <authorList>
            <person name="Almasi E."/>
            <person name="Sahu N."/>
            <person name="Krizsan K."/>
            <person name="Balint B."/>
            <person name="Kovacs G.M."/>
            <person name="Kiss B."/>
            <person name="Cseklye J."/>
            <person name="Drula E."/>
            <person name="Henrissat B."/>
            <person name="Nagy I."/>
            <person name="Chovatia M."/>
            <person name="Adam C."/>
            <person name="LaButti K."/>
            <person name="Lipzen A."/>
            <person name="Riley R."/>
            <person name="Grigoriev I.V."/>
            <person name="Nagy L.G."/>
        </authorList>
    </citation>
    <scope>NUCLEOTIDE SEQUENCE [LARGE SCALE GENOMIC DNA]</scope>
    <source>
        <strain evidence="2 3">NL-1724</strain>
    </source>
</reference>
<dbReference type="OrthoDB" id="2507336at2759"/>
<feature type="compositionally biased region" description="Pro residues" evidence="1">
    <location>
        <begin position="122"/>
        <end position="137"/>
    </location>
</feature>
<gene>
    <name evidence="2" type="ORF">BD626DRAFT_484805</name>
</gene>
<feature type="region of interest" description="Disordered" evidence="1">
    <location>
        <begin position="1"/>
        <end position="23"/>
    </location>
</feature>
<feature type="compositionally biased region" description="Pro residues" evidence="1">
    <location>
        <begin position="149"/>
        <end position="164"/>
    </location>
</feature>
<dbReference type="EMBL" id="VDMD01000003">
    <property type="protein sequence ID" value="TRM67124.1"/>
    <property type="molecule type" value="Genomic_DNA"/>
</dbReference>
<name>A0A550CQS3_9AGAR</name>
<keyword evidence="3" id="KW-1185">Reference proteome</keyword>
<dbReference type="PRINTS" id="PR01217">
    <property type="entry name" value="PRICHEXTENSN"/>
</dbReference>
<evidence type="ECO:0000313" key="2">
    <source>
        <dbReference type="EMBL" id="TRM67124.1"/>
    </source>
</evidence>
<feature type="region of interest" description="Disordered" evidence="1">
    <location>
        <begin position="66"/>
        <end position="179"/>
    </location>
</feature>
<evidence type="ECO:0000256" key="1">
    <source>
        <dbReference type="SAM" id="MobiDB-lite"/>
    </source>
</evidence>
<sequence>MTSRNYPGPSSPPSGPYQGAPPKYINDFSKALATEVRILLAEVGKLRDERRALQFEIAELMSVKSKFGGAGDYSPDWRPTSADPLPPPPAPPAVEDAPAGPARPAWRTVHKRAQRPKQITAPPSPAPVPPLEAPKPGLPAWSQWRPNPLYNPEPAHPSPFPATPPGRAGLFGPPSPPPK</sequence>
<dbReference type="Proteomes" id="UP000320762">
    <property type="component" value="Unassembled WGS sequence"/>
</dbReference>
<protein>
    <submittedName>
        <fullName evidence="2">Uncharacterized protein</fullName>
    </submittedName>
</protein>
<evidence type="ECO:0000313" key="3">
    <source>
        <dbReference type="Proteomes" id="UP000320762"/>
    </source>
</evidence>
<feature type="compositionally biased region" description="Low complexity" evidence="1">
    <location>
        <begin position="93"/>
        <end position="102"/>
    </location>
</feature>
<dbReference type="AlphaFoldDB" id="A0A550CQS3"/>
<comment type="caution">
    <text evidence="2">The sequence shown here is derived from an EMBL/GenBank/DDBJ whole genome shotgun (WGS) entry which is preliminary data.</text>
</comment>
<proteinExistence type="predicted"/>
<organism evidence="2 3">
    <name type="scientific">Schizophyllum amplum</name>
    <dbReference type="NCBI Taxonomy" id="97359"/>
    <lineage>
        <taxon>Eukaryota</taxon>
        <taxon>Fungi</taxon>
        <taxon>Dikarya</taxon>
        <taxon>Basidiomycota</taxon>
        <taxon>Agaricomycotina</taxon>
        <taxon>Agaricomycetes</taxon>
        <taxon>Agaricomycetidae</taxon>
        <taxon>Agaricales</taxon>
        <taxon>Schizophyllaceae</taxon>
        <taxon>Schizophyllum</taxon>
    </lineage>
</organism>